<proteinExistence type="predicted"/>
<keyword evidence="2" id="KW-1185">Reference proteome</keyword>
<dbReference type="InterPro" id="IPR025366">
    <property type="entry name" value="DUF4270"/>
</dbReference>
<dbReference type="PROSITE" id="PS51257">
    <property type="entry name" value="PROKAR_LIPOPROTEIN"/>
    <property type="match status" value="1"/>
</dbReference>
<sequence length="520" mass="58813">MSKIAIRSLASILVLTLLFSCENEYSEVGTDYINSIQVQPPYESENIVAFSEKHNAIQANGLRNYFIGHYSDPVYGMSETKLLTQLGLAETNPNFGTNPVIDSVVMTLPFYSRQIEENEFELDSVYGNGSFKLNVYQSNQFLRDLDPGQNGDFQDRQLYYTNQLDQFNSNIETEPVVTSDIIKPTDLTDPVVLVETTFNGSLDTLNLSPRIRIKMPNEYFNEKIINAPNPEVLASNAAFRNYLRGFLIEAEQQQPVMSMSMFDFQNADANITIYYRNEVEVENDEGATTVETRYNQFVLNFNGIKLNLYNNNFNVDLTSQDTIQGEENIYLKGGEGSSGIIKLFAGPDSDGDGISDELEELRSNGWLINEANLDLYINEEVAPNSKNRLNRIFLFNLDDEEVLEDYLRDPTASENPTTSRFIHLAPLDEDDNGDLFYRIRLTSHINNVINSDSTNVKLGVYVAPNVNQQNFLKTQNSQLGISENVPSSMMETPRGIVIHGNQSATESKKMKLRIIYTETN</sequence>
<reference evidence="2" key="1">
    <citation type="submission" date="2023-07" db="EMBL/GenBank/DDBJ databases">
        <title>Novel species isolated from saline lakes on Tibetan Plateau.</title>
        <authorList>
            <person name="Lu H."/>
        </authorList>
    </citation>
    <scope>NUCLEOTIDE SEQUENCE [LARGE SCALE GENOMIC DNA]</scope>
    <source>
        <strain evidence="2">CAK8W</strain>
    </source>
</reference>
<evidence type="ECO:0000313" key="1">
    <source>
        <dbReference type="EMBL" id="MBZ9777639.1"/>
    </source>
</evidence>
<dbReference type="EMBL" id="JAIQZE010000001">
    <property type="protein sequence ID" value="MBZ9777639.1"/>
    <property type="molecule type" value="Genomic_DNA"/>
</dbReference>
<protein>
    <submittedName>
        <fullName evidence="1">DUF4270 domain-containing protein</fullName>
    </submittedName>
</protein>
<dbReference type="RefSeq" id="WP_224460003.1">
    <property type="nucleotide sequence ID" value="NZ_JAIQZE010000001.1"/>
</dbReference>
<dbReference type="Proteomes" id="UP001199314">
    <property type="component" value="Unassembled WGS sequence"/>
</dbReference>
<accession>A0ABS7XGK6</accession>
<name>A0ABS7XGK6_9FLAO</name>
<organism evidence="1 2">
    <name type="scientific">Psychroflexus longus</name>
    <dbReference type="NCBI Taxonomy" id="2873596"/>
    <lineage>
        <taxon>Bacteria</taxon>
        <taxon>Pseudomonadati</taxon>
        <taxon>Bacteroidota</taxon>
        <taxon>Flavobacteriia</taxon>
        <taxon>Flavobacteriales</taxon>
        <taxon>Flavobacteriaceae</taxon>
        <taxon>Psychroflexus</taxon>
    </lineage>
</organism>
<dbReference type="Pfam" id="PF14092">
    <property type="entry name" value="DUF4270"/>
    <property type="match status" value="1"/>
</dbReference>
<comment type="caution">
    <text evidence="1">The sequence shown here is derived from an EMBL/GenBank/DDBJ whole genome shotgun (WGS) entry which is preliminary data.</text>
</comment>
<evidence type="ECO:0000313" key="2">
    <source>
        <dbReference type="Proteomes" id="UP001199314"/>
    </source>
</evidence>
<gene>
    <name evidence="1" type="ORF">LB452_01780</name>
</gene>